<dbReference type="EMBL" id="NNAY01000635">
    <property type="protein sequence ID" value="OXU27275.1"/>
    <property type="molecule type" value="Genomic_DNA"/>
</dbReference>
<proteinExistence type="predicted"/>
<organism evidence="1 2">
    <name type="scientific">Trichomalopsis sarcophagae</name>
    <dbReference type="NCBI Taxonomy" id="543379"/>
    <lineage>
        <taxon>Eukaryota</taxon>
        <taxon>Metazoa</taxon>
        <taxon>Ecdysozoa</taxon>
        <taxon>Arthropoda</taxon>
        <taxon>Hexapoda</taxon>
        <taxon>Insecta</taxon>
        <taxon>Pterygota</taxon>
        <taxon>Neoptera</taxon>
        <taxon>Endopterygota</taxon>
        <taxon>Hymenoptera</taxon>
        <taxon>Apocrita</taxon>
        <taxon>Proctotrupomorpha</taxon>
        <taxon>Chalcidoidea</taxon>
        <taxon>Pteromalidae</taxon>
        <taxon>Pteromalinae</taxon>
        <taxon>Trichomalopsis</taxon>
    </lineage>
</organism>
<sequence length="41" mass="4790">MYFPFPMPPVTRHERSVLRSKIDTPESFTALRVIVRLKADS</sequence>
<dbReference type="AlphaFoldDB" id="A0A232F9D2"/>
<dbReference type="Proteomes" id="UP000215335">
    <property type="component" value="Unassembled WGS sequence"/>
</dbReference>
<name>A0A232F9D2_9HYME</name>
<evidence type="ECO:0000313" key="1">
    <source>
        <dbReference type="EMBL" id="OXU27275.1"/>
    </source>
</evidence>
<evidence type="ECO:0000313" key="2">
    <source>
        <dbReference type="Proteomes" id="UP000215335"/>
    </source>
</evidence>
<accession>A0A232F9D2</accession>
<protein>
    <submittedName>
        <fullName evidence="1">Uncharacterized protein</fullName>
    </submittedName>
</protein>
<comment type="caution">
    <text evidence="1">The sequence shown here is derived from an EMBL/GenBank/DDBJ whole genome shotgun (WGS) entry which is preliminary data.</text>
</comment>
<reference evidence="1 2" key="1">
    <citation type="journal article" date="2017" name="Curr. Biol.">
        <title>The Evolution of Venom by Co-option of Single-Copy Genes.</title>
        <authorList>
            <person name="Martinson E.O."/>
            <person name="Mrinalini"/>
            <person name="Kelkar Y.D."/>
            <person name="Chang C.H."/>
            <person name="Werren J.H."/>
        </authorList>
    </citation>
    <scope>NUCLEOTIDE SEQUENCE [LARGE SCALE GENOMIC DNA]</scope>
    <source>
        <strain evidence="1 2">Alberta</strain>
        <tissue evidence="1">Whole body</tissue>
    </source>
</reference>
<gene>
    <name evidence="1" type="ORF">TSAR_000343</name>
</gene>
<keyword evidence="2" id="KW-1185">Reference proteome</keyword>